<dbReference type="Proteomes" id="UP000002168">
    <property type="component" value="Chromosome"/>
</dbReference>
<dbReference type="HOGENOM" id="CLU_010745_0_1_6"/>
<dbReference type="Pfam" id="PF07715">
    <property type="entry name" value="Plug"/>
    <property type="match status" value="1"/>
</dbReference>
<evidence type="ECO:0000256" key="10">
    <source>
        <dbReference type="SAM" id="SignalP"/>
    </source>
</evidence>
<evidence type="ECO:0000256" key="4">
    <source>
        <dbReference type="ARBA" id="ARBA00022692"/>
    </source>
</evidence>
<keyword evidence="13" id="KW-0675">Receptor</keyword>
<dbReference type="KEGG" id="swd:Swoo_0516"/>
<feature type="signal peptide" evidence="10">
    <location>
        <begin position="1"/>
        <end position="26"/>
    </location>
</feature>
<keyword evidence="5 9" id="KW-0798">TonB box</keyword>
<dbReference type="PROSITE" id="PS52016">
    <property type="entry name" value="TONB_DEPENDENT_REC_3"/>
    <property type="match status" value="1"/>
</dbReference>
<keyword evidence="14" id="KW-1185">Reference proteome</keyword>
<dbReference type="eggNOG" id="COG4771">
    <property type="taxonomic scope" value="Bacteria"/>
</dbReference>
<dbReference type="InterPro" id="IPR036942">
    <property type="entry name" value="Beta-barrel_TonB_sf"/>
</dbReference>
<dbReference type="AlphaFoldDB" id="B1KQF8"/>
<dbReference type="InterPro" id="IPR012910">
    <property type="entry name" value="Plug_dom"/>
</dbReference>
<sequence precursor="true">MKFNRLAKLVSLASSGIVALSAPSYAVESNEESVERIEVTGSRLKRVDMEGASPVTTITAEELAKSGFATVGDALRSSNLNAFGSWGGGSNNGWGSQATVQLKGASAFHTLTLLDGKRMAKSPVMDGGAANINTIPMAAVERIEILTDGASAIYGTDAIAGVVNIILKKDFEGVQLDARMDRPTQEGGDSSNLSFTGGLNSDKGHLVFTFEHYESQKILQKDRWYTQPFVQEGGDPSDYQDWVNISPTGRVLTQGGAGGWVYSTPFSNSDKSCADVYGDAFIGSLDDSDYPGDTLCAYDYTQAAATSVGQTRNNTLLHYTYELSDSIELTARAYWAANETQDVSAPVPASISIPNGLPAYTTAEGLDLVELVADPNAGMNFRFDTAGDRVAEHHDNIFDYLLALDGTTDFMDWDIAVNYNKYDNYTWGTGYQLKGATTDLVGEWDDESNSFVGWDPRDPNSEMPAGATANYDKRMSASYLDISGGAAFELFELPGGDANMYIGGSYREESLDSKVSALAEAGQIVGGNGGSGGEGERDVMAAYFEFAMPVMDNLELNLAGRYDDYSDFGGTFNPQVSVRYNIIEPLLIRASWGTGFRAPTLSDLYQGTSEGFGYMKNYLNCYDQGESIDNCDRWDYGPTRTGGNVDLKPEESESYNLGIVWDITESVNVSVDYWSLETTNLIDSLGASEIIKTQAKLWEAADAAGVARPDVSTVYPGTEISRLGNGKIDYVVSQKLNVGLSEREGIDVKVGAGFESEFGDFKFGLGWSYFLKYKSSYSEAGVQVISDDEAGREDTPAHRVNLTADYLLGDHSISYYGNFIGSQESWDVIEGSWDPDAGETADDGTLYEIDSVMYHNLTYTYTLPWSNSFSLGVTNLTDEEPKFDYNGTYEGNLYDIRGRTYWAGFRQSF</sequence>
<feature type="chain" id="PRO_5002766952" evidence="10">
    <location>
        <begin position="27"/>
        <end position="909"/>
    </location>
</feature>
<evidence type="ECO:0000313" key="13">
    <source>
        <dbReference type="EMBL" id="ACA84813.1"/>
    </source>
</evidence>
<dbReference type="InterPro" id="IPR000531">
    <property type="entry name" value="Beta-barrel_TonB"/>
</dbReference>
<evidence type="ECO:0000256" key="3">
    <source>
        <dbReference type="ARBA" id="ARBA00022452"/>
    </source>
</evidence>
<protein>
    <submittedName>
        <fullName evidence="13">TonB-dependent receptor</fullName>
    </submittedName>
</protein>
<keyword evidence="2 8" id="KW-0813">Transport</keyword>
<dbReference type="PANTHER" id="PTHR47234:SF2">
    <property type="entry name" value="TONB-DEPENDENT RECEPTOR"/>
    <property type="match status" value="1"/>
</dbReference>
<keyword evidence="7 8" id="KW-0998">Cell outer membrane</keyword>
<keyword evidence="6 8" id="KW-0472">Membrane</keyword>
<reference evidence="13 14" key="1">
    <citation type="submission" date="2008-02" db="EMBL/GenBank/DDBJ databases">
        <title>Complete sequence of Shewanella woodyi ATCC 51908.</title>
        <authorList>
            <consortium name="US DOE Joint Genome Institute"/>
            <person name="Copeland A."/>
            <person name="Lucas S."/>
            <person name="Lapidus A."/>
            <person name="Glavina del Rio T."/>
            <person name="Dalin E."/>
            <person name="Tice H."/>
            <person name="Bruce D."/>
            <person name="Goodwin L."/>
            <person name="Pitluck S."/>
            <person name="Sims D."/>
            <person name="Brettin T."/>
            <person name="Detter J.C."/>
            <person name="Han C."/>
            <person name="Kuske C.R."/>
            <person name="Schmutz J."/>
            <person name="Larimer F."/>
            <person name="Land M."/>
            <person name="Hauser L."/>
            <person name="Kyrpides N."/>
            <person name="Lykidis A."/>
            <person name="Zhao J.-S."/>
            <person name="Richardson P."/>
        </authorList>
    </citation>
    <scope>NUCLEOTIDE SEQUENCE [LARGE SCALE GENOMIC DNA]</scope>
    <source>
        <strain evidence="14">ATCC 51908 / MS32</strain>
    </source>
</reference>
<comment type="subcellular location">
    <subcellularLocation>
        <location evidence="1 8">Cell outer membrane</location>
        <topology evidence="1 8">Multi-pass membrane protein</topology>
    </subcellularLocation>
</comment>
<dbReference type="SUPFAM" id="SSF56935">
    <property type="entry name" value="Porins"/>
    <property type="match status" value="1"/>
</dbReference>
<dbReference type="Gene3D" id="2.40.170.20">
    <property type="entry name" value="TonB-dependent receptor, beta-barrel domain"/>
    <property type="match status" value="1"/>
</dbReference>
<accession>B1KQF8</accession>
<name>B1KQF8_SHEWM</name>
<dbReference type="InterPro" id="IPR039426">
    <property type="entry name" value="TonB-dep_rcpt-like"/>
</dbReference>
<proteinExistence type="inferred from homology"/>
<evidence type="ECO:0000256" key="8">
    <source>
        <dbReference type="PROSITE-ProRule" id="PRU01360"/>
    </source>
</evidence>
<evidence type="ECO:0000313" key="14">
    <source>
        <dbReference type="Proteomes" id="UP000002168"/>
    </source>
</evidence>
<dbReference type="STRING" id="392500.Swoo_0516"/>
<comment type="similarity">
    <text evidence="8 9">Belongs to the TonB-dependent receptor family.</text>
</comment>
<keyword evidence="10" id="KW-0732">Signal</keyword>
<evidence type="ECO:0000256" key="5">
    <source>
        <dbReference type="ARBA" id="ARBA00023077"/>
    </source>
</evidence>
<organism evidence="13 14">
    <name type="scientific">Shewanella woodyi (strain ATCC 51908 / MS32)</name>
    <dbReference type="NCBI Taxonomy" id="392500"/>
    <lineage>
        <taxon>Bacteria</taxon>
        <taxon>Pseudomonadati</taxon>
        <taxon>Pseudomonadota</taxon>
        <taxon>Gammaproteobacteria</taxon>
        <taxon>Alteromonadales</taxon>
        <taxon>Shewanellaceae</taxon>
        <taxon>Shewanella</taxon>
    </lineage>
</organism>
<gene>
    <name evidence="13" type="ordered locus">Swoo_0516</name>
</gene>
<dbReference type="PANTHER" id="PTHR47234">
    <property type="match status" value="1"/>
</dbReference>
<keyword evidence="4 8" id="KW-0812">Transmembrane</keyword>
<dbReference type="GO" id="GO:0009279">
    <property type="term" value="C:cell outer membrane"/>
    <property type="evidence" value="ECO:0007669"/>
    <property type="project" value="UniProtKB-SubCell"/>
</dbReference>
<feature type="domain" description="TonB-dependent receptor plug" evidence="12">
    <location>
        <begin position="50"/>
        <end position="162"/>
    </location>
</feature>
<dbReference type="InterPro" id="IPR037066">
    <property type="entry name" value="Plug_dom_sf"/>
</dbReference>
<keyword evidence="3 8" id="KW-1134">Transmembrane beta strand</keyword>
<evidence type="ECO:0000256" key="2">
    <source>
        <dbReference type="ARBA" id="ARBA00022448"/>
    </source>
</evidence>
<dbReference type="Gene3D" id="2.170.130.10">
    <property type="entry name" value="TonB-dependent receptor, plug domain"/>
    <property type="match status" value="1"/>
</dbReference>
<dbReference type="eggNOG" id="COG1629">
    <property type="taxonomic scope" value="Bacteria"/>
</dbReference>
<feature type="domain" description="TonB-dependent receptor-like beta-barrel" evidence="11">
    <location>
        <begin position="391"/>
        <end position="876"/>
    </location>
</feature>
<dbReference type="Pfam" id="PF00593">
    <property type="entry name" value="TonB_dep_Rec_b-barrel"/>
    <property type="match status" value="1"/>
</dbReference>
<evidence type="ECO:0000256" key="6">
    <source>
        <dbReference type="ARBA" id="ARBA00023136"/>
    </source>
</evidence>
<evidence type="ECO:0000259" key="12">
    <source>
        <dbReference type="Pfam" id="PF07715"/>
    </source>
</evidence>
<evidence type="ECO:0000256" key="9">
    <source>
        <dbReference type="RuleBase" id="RU003357"/>
    </source>
</evidence>
<evidence type="ECO:0000256" key="1">
    <source>
        <dbReference type="ARBA" id="ARBA00004571"/>
    </source>
</evidence>
<dbReference type="RefSeq" id="WP_012323161.1">
    <property type="nucleotide sequence ID" value="NC_010506.1"/>
</dbReference>
<evidence type="ECO:0000259" key="11">
    <source>
        <dbReference type="Pfam" id="PF00593"/>
    </source>
</evidence>
<dbReference type="EMBL" id="CP000961">
    <property type="protein sequence ID" value="ACA84813.1"/>
    <property type="molecule type" value="Genomic_DNA"/>
</dbReference>
<evidence type="ECO:0000256" key="7">
    <source>
        <dbReference type="ARBA" id="ARBA00023237"/>
    </source>
</evidence>